<dbReference type="EMBL" id="SPPD01000002">
    <property type="protein sequence ID" value="TFU98504.1"/>
    <property type="molecule type" value="Genomic_DNA"/>
</dbReference>
<evidence type="ECO:0000313" key="1">
    <source>
        <dbReference type="EMBL" id="TFU98504.1"/>
    </source>
</evidence>
<sequence>MTLVTSYYLQDDGELDLDEIIRSLQKQYAHVQAGFISRDSKNLKERFKTDGKSIVLHTQIAVKSIYGQLDTAIKGEAGKALKKTVDTTLPKYEKVFS</sequence>
<name>A0A4Y9JEW8_9STRE</name>
<gene>
    <name evidence="1" type="ORF">E4T82_01670</name>
</gene>
<accession>A0A4Y9JEW8</accession>
<dbReference type="RefSeq" id="WP_135181177.1">
    <property type="nucleotide sequence ID" value="NZ_JADGKZ010000002.1"/>
</dbReference>
<dbReference type="AlphaFoldDB" id="A0A4Y9JEW8"/>
<proteinExistence type="predicted"/>
<reference evidence="1 2" key="1">
    <citation type="submission" date="2019-03" db="EMBL/GenBank/DDBJ databases">
        <title>Diversity of the mouse oral microbiome.</title>
        <authorList>
            <person name="Joseph S."/>
            <person name="Aduse-Opoku J."/>
            <person name="Curtis M."/>
            <person name="Wade W."/>
            <person name="Hashim A."/>
        </authorList>
    </citation>
    <scope>NUCLEOTIDE SEQUENCE [LARGE SCALE GENOMIC DNA]</scope>
    <source>
        <strain evidence="1 2">WM131</strain>
    </source>
</reference>
<comment type="caution">
    <text evidence="1">The sequence shown here is derived from an EMBL/GenBank/DDBJ whole genome shotgun (WGS) entry which is preliminary data.</text>
</comment>
<evidence type="ECO:0000313" key="2">
    <source>
        <dbReference type="Proteomes" id="UP000297253"/>
    </source>
</evidence>
<dbReference type="Proteomes" id="UP000297253">
    <property type="component" value="Unassembled WGS sequence"/>
</dbReference>
<dbReference type="OrthoDB" id="2224535at2"/>
<organism evidence="1 2">
    <name type="scientific">Streptococcus cuniculi</name>
    <dbReference type="NCBI Taxonomy" id="1432788"/>
    <lineage>
        <taxon>Bacteria</taxon>
        <taxon>Bacillati</taxon>
        <taxon>Bacillota</taxon>
        <taxon>Bacilli</taxon>
        <taxon>Lactobacillales</taxon>
        <taxon>Streptococcaceae</taxon>
        <taxon>Streptococcus</taxon>
    </lineage>
</organism>
<protein>
    <submittedName>
        <fullName evidence="1">Uncharacterized protein</fullName>
    </submittedName>
</protein>